<comment type="caution">
    <text evidence="1">The sequence shown here is derived from an EMBL/GenBank/DDBJ whole genome shotgun (WGS) entry which is preliminary data.</text>
</comment>
<name>A0ACC2JT77_9PEZI</name>
<evidence type="ECO:0000313" key="2">
    <source>
        <dbReference type="Proteomes" id="UP001153332"/>
    </source>
</evidence>
<accession>A0ACC2JT77</accession>
<dbReference type="EMBL" id="JAPUUL010000457">
    <property type="protein sequence ID" value="KAJ8130621.1"/>
    <property type="molecule type" value="Genomic_DNA"/>
</dbReference>
<proteinExistence type="predicted"/>
<reference evidence="1" key="1">
    <citation type="submission" date="2022-12" db="EMBL/GenBank/DDBJ databases">
        <title>Genome Sequence of Lasiodiplodia mahajangana.</title>
        <authorList>
            <person name="Buettner E."/>
        </authorList>
    </citation>
    <scope>NUCLEOTIDE SEQUENCE</scope>
    <source>
        <strain evidence="1">VT137</strain>
    </source>
</reference>
<sequence>MHPRFQGFGLLSVGGYGQVSANKLVSSVVRLGDVAYYMHPTQLSRQIDLSGLDNGLRAEPCTILTVKGDFLTLEDLRTTVYEFNIRDDVWSSDFIQCMIVQMIGRDGALTHDETNALRALGARSINIFHNNADGGELPQGPYFLHHGQIYQAYRLYPDTSGAFIVSTVPANGDGFRSLDVSAYGELYPSTLSVAVPSRLYHTKTKEKPYAGLRIAIKDIIDLKGLKTGASSRAYTELYPVREANSGTVQRLIELGFVVVGKLKTTQFADSEWPTCDWIDYHGPFNPRGDGYLTPSGSSAGSASAVASYTWLDFSLGTDTLGSIRAPAAAQAIFGMRPTLGATSTTGMVPYSSSWDTIGGFARTAADYKILAQALYGSSDTDDKIYKKPTKLIYPTDYWRVDDEASQQVFETFITLVEDFLGVKRTEISVAGTWKETRPEGTDESMGKYFDYVFDWSANRDQWTGLLKPFIKDYTQKMGKAPVLNPQLRFKAGYTQTVTADQKAEGDRLLKIYHDWFYEHIMPPTDDGYSSSIMILPWTNGEPNYRDTYKEGPQAFTGQGFFFYNVGPYAQCPELIFPVGTTPYKSKFTGEVEQLPAAVGLIAAKGSDIMLADLVSEIFEHMESRTSTQALEQVPLEGEL</sequence>
<keyword evidence="2" id="KW-1185">Reference proteome</keyword>
<protein>
    <submittedName>
        <fullName evidence="1">Uncharacterized protein</fullName>
    </submittedName>
</protein>
<dbReference type="Proteomes" id="UP001153332">
    <property type="component" value="Unassembled WGS sequence"/>
</dbReference>
<evidence type="ECO:0000313" key="1">
    <source>
        <dbReference type="EMBL" id="KAJ8130621.1"/>
    </source>
</evidence>
<gene>
    <name evidence="1" type="ORF">O1611_g3006</name>
</gene>
<organism evidence="1 2">
    <name type="scientific">Lasiodiplodia mahajangana</name>
    <dbReference type="NCBI Taxonomy" id="1108764"/>
    <lineage>
        <taxon>Eukaryota</taxon>
        <taxon>Fungi</taxon>
        <taxon>Dikarya</taxon>
        <taxon>Ascomycota</taxon>
        <taxon>Pezizomycotina</taxon>
        <taxon>Dothideomycetes</taxon>
        <taxon>Dothideomycetes incertae sedis</taxon>
        <taxon>Botryosphaeriales</taxon>
        <taxon>Botryosphaeriaceae</taxon>
        <taxon>Lasiodiplodia</taxon>
    </lineage>
</organism>